<reference evidence="2 3" key="1">
    <citation type="submission" date="2016-04" db="EMBL/GenBank/DDBJ databases">
        <title>Genome sequence of Clostridium magnum DSM 2767.</title>
        <authorList>
            <person name="Poehlein A."/>
            <person name="Uhlig R."/>
            <person name="Fischer R."/>
            <person name="Bahl H."/>
            <person name="Daniel R."/>
        </authorList>
    </citation>
    <scope>NUCLEOTIDE SEQUENCE [LARGE SCALE GENOMIC DNA]</scope>
    <source>
        <strain evidence="2 3">DSM 2767</strain>
    </source>
</reference>
<comment type="caution">
    <text evidence="2">The sequence shown here is derived from an EMBL/GenBank/DDBJ whole genome shotgun (WGS) entry which is preliminary data.</text>
</comment>
<keyword evidence="3" id="KW-1185">Reference proteome</keyword>
<evidence type="ECO:0000313" key="2">
    <source>
        <dbReference type="EMBL" id="KZL88889.1"/>
    </source>
</evidence>
<protein>
    <recommendedName>
        <fullName evidence="1">Plasmid replication protein RepL domain-containing protein</fullName>
    </recommendedName>
</protein>
<evidence type="ECO:0000259" key="1">
    <source>
        <dbReference type="Pfam" id="PF05732"/>
    </source>
</evidence>
<dbReference type="STRING" id="1121326.CLMAG_57930"/>
<dbReference type="EMBL" id="LWAE01000013">
    <property type="protein sequence ID" value="KZL88889.1"/>
    <property type="molecule type" value="Genomic_DNA"/>
</dbReference>
<dbReference type="Pfam" id="PF05732">
    <property type="entry name" value="RepL"/>
    <property type="match status" value="1"/>
</dbReference>
<organism evidence="2 3">
    <name type="scientific">Clostridium magnum DSM 2767</name>
    <dbReference type="NCBI Taxonomy" id="1121326"/>
    <lineage>
        <taxon>Bacteria</taxon>
        <taxon>Bacillati</taxon>
        <taxon>Bacillota</taxon>
        <taxon>Clostridia</taxon>
        <taxon>Eubacteriales</taxon>
        <taxon>Clostridiaceae</taxon>
        <taxon>Clostridium</taxon>
    </lineage>
</organism>
<sequence>MKNHIKVGGKLLQTNKKWSHLKQKQKESIAALLRKSYINFVSDNGRKPDKEEKETILEDAYFIIVEKEIWIPKGEVKKYFSKKIMRYDKQLHSVGCKDSDSIEEAVINDPLVGITKGLSVLKTKELIENFNVEDKEVKVTFNEPIKAAFVEPPFNEREAMDAIKTFNATTIKTLNCIIEEVSSNNEFPTQKYIADAIGKNATTICKCMATLRSFNIIYKNEDGKYALSEISKITKEKIDTIATAL</sequence>
<gene>
    <name evidence="2" type="ORF">CLMAG_57930</name>
</gene>
<dbReference type="AlphaFoldDB" id="A0A162QS14"/>
<dbReference type="GO" id="GO:0006276">
    <property type="term" value="P:plasmid maintenance"/>
    <property type="evidence" value="ECO:0007669"/>
    <property type="project" value="InterPro"/>
</dbReference>
<dbReference type="GO" id="GO:0006260">
    <property type="term" value="P:DNA replication"/>
    <property type="evidence" value="ECO:0007669"/>
    <property type="project" value="InterPro"/>
</dbReference>
<name>A0A162QS14_9CLOT</name>
<proteinExistence type="predicted"/>
<feature type="domain" description="Plasmid replication protein RepL" evidence="1">
    <location>
        <begin position="115"/>
        <end position="227"/>
    </location>
</feature>
<dbReference type="InterPro" id="IPR036390">
    <property type="entry name" value="WH_DNA-bd_sf"/>
</dbReference>
<dbReference type="InterPro" id="IPR008813">
    <property type="entry name" value="Plasmid_replication_RepL"/>
</dbReference>
<evidence type="ECO:0000313" key="3">
    <source>
        <dbReference type="Proteomes" id="UP000076603"/>
    </source>
</evidence>
<dbReference type="SUPFAM" id="SSF46785">
    <property type="entry name" value="Winged helix' DNA-binding domain"/>
    <property type="match status" value="1"/>
</dbReference>
<dbReference type="PATRIC" id="fig|1121326.3.peg.5853"/>
<accession>A0A162QS14</accession>
<dbReference type="Proteomes" id="UP000076603">
    <property type="component" value="Unassembled WGS sequence"/>
</dbReference>
<dbReference type="RefSeq" id="WP_066630402.1">
    <property type="nucleotide sequence ID" value="NZ_FQXL01000030.1"/>
</dbReference>